<dbReference type="Proteomes" id="UP000027138">
    <property type="component" value="Unassembled WGS sequence"/>
</dbReference>
<feature type="compositionally biased region" description="Low complexity" evidence="2">
    <location>
        <begin position="1"/>
        <end position="13"/>
    </location>
</feature>
<dbReference type="EMBL" id="KK914324">
    <property type="protein sequence ID" value="KDP41043.1"/>
    <property type="molecule type" value="Genomic_DNA"/>
</dbReference>
<keyword evidence="4" id="KW-1185">Reference proteome</keyword>
<reference evidence="3 4" key="1">
    <citation type="journal article" date="2014" name="PLoS ONE">
        <title>Global Analysis of Gene Expression Profiles in Physic Nut (Jatropha curcas L.) Seedlings Exposed to Salt Stress.</title>
        <authorList>
            <person name="Zhang L."/>
            <person name="Zhang C."/>
            <person name="Wu P."/>
            <person name="Chen Y."/>
            <person name="Li M."/>
            <person name="Jiang H."/>
            <person name="Wu G."/>
        </authorList>
    </citation>
    <scope>NUCLEOTIDE SEQUENCE [LARGE SCALE GENOMIC DNA]</scope>
    <source>
        <strain evidence="4">cv. GZQX0401</strain>
        <tissue evidence="3">Young leaves</tissue>
    </source>
</reference>
<keyword evidence="1" id="KW-0175">Coiled coil</keyword>
<feature type="coiled-coil region" evidence="1">
    <location>
        <begin position="160"/>
        <end position="187"/>
    </location>
</feature>
<organism evidence="3 4">
    <name type="scientific">Jatropha curcas</name>
    <name type="common">Barbados nut</name>
    <dbReference type="NCBI Taxonomy" id="180498"/>
    <lineage>
        <taxon>Eukaryota</taxon>
        <taxon>Viridiplantae</taxon>
        <taxon>Streptophyta</taxon>
        <taxon>Embryophyta</taxon>
        <taxon>Tracheophyta</taxon>
        <taxon>Spermatophyta</taxon>
        <taxon>Magnoliopsida</taxon>
        <taxon>eudicotyledons</taxon>
        <taxon>Gunneridae</taxon>
        <taxon>Pentapetalae</taxon>
        <taxon>rosids</taxon>
        <taxon>fabids</taxon>
        <taxon>Malpighiales</taxon>
        <taxon>Euphorbiaceae</taxon>
        <taxon>Crotonoideae</taxon>
        <taxon>Jatropheae</taxon>
        <taxon>Jatropha</taxon>
    </lineage>
</organism>
<evidence type="ECO:0000313" key="3">
    <source>
        <dbReference type="EMBL" id="KDP41043.1"/>
    </source>
</evidence>
<evidence type="ECO:0000256" key="2">
    <source>
        <dbReference type="SAM" id="MobiDB-lite"/>
    </source>
</evidence>
<dbReference type="AlphaFoldDB" id="A0A067L1B8"/>
<evidence type="ECO:0000313" key="4">
    <source>
        <dbReference type="Proteomes" id="UP000027138"/>
    </source>
</evidence>
<gene>
    <name evidence="3" type="ORF">JCGZ_03575</name>
</gene>
<evidence type="ECO:0000256" key="1">
    <source>
        <dbReference type="SAM" id="Coils"/>
    </source>
</evidence>
<protein>
    <submittedName>
        <fullName evidence="3">Uncharacterized protein</fullName>
    </submittedName>
</protein>
<feature type="compositionally biased region" description="Polar residues" evidence="2">
    <location>
        <begin position="34"/>
        <end position="47"/>
    </location>
</feature>
<accession>A0A067L1B8</accession>
<feature type="region of interest" description="Disordered" evidence="2">
    <location>
        <begin position="1"/>
        <end position="53"/>
    </location>
</feature>
<dbReference type="OrthoDB" id="1302510at2759"/>
<name>A0A067L1B8_JATCU</name>
<sequence>MARGTPGASSSAQPPVPSPFPSIPSSSTPFLGPTKSSPASQSSTALASSEPRNKFSLIARHETGGDKAGLSQHTGGPISVIETSQLLPTPMEVFTYTHTKAHDGYTFVDKCALGVTGNYSTARERVVSSHAGSETEPKIDDLALYLEAIGAKRRENAEEIRALRAHVDAQEIQLAELREHVMQMSDQHGAGTSSSDPRLTIDPHVSTTLHQPLSSPLDLDIVDDTLATLADTMTHPVDTMANPVDTTLDRVEDRHYRFDFGPF</sequence>
<proteinExistence type="predicted"/>